<dbReference type="GO" id="GO:0004252">
    <property type="term" value="F:serine-type endopeptidase activity"/>
    <property type="evidence" value="ECO:0007669"/>
    <property type="project" value="UniProtKB-UniRule"/>
</dbReference>
<sequence>MCLTICLLGQFTGLAQSGRPTRNGWATALSRQYRTLYKQTSRLARRHNWSLSKNYANGRVFRLYAVDSLGQPVYYSLHNDEAARATQTNALNGNGVLPVALSGNSAFMAGKLGIWDGGRVLNTHQEFGPSRIQQRDGTPDLSDHTTHLAGTLVAQGVNARARGMAFGGQLSVWDYANDLVELTSAASDLLISNHAYGPVTGWVYNPTRPGTDPNLKWEWWGNPKINSTEDYLYGFYTATARDLDRIAYNNPYFLMVRSADNKRSETGPPADTPYFLRNTDQTSTQLRSRNDSYDVIPADATAKNVLTVGAADVRLSGQQPELVGSTSFSGWGPTDDGRIKPDLLGMGSSVFSTVSTGTTDYATMTGTSMASANVSGALFLLQELYAQQSAQQGRVTGQFMRAATLRGLALHTAIRSDPANGPDYRQGWGLLNANAAARVILNTDKAHLLLESSLTPGRTVNQAIVAQGNEPLIITLCWTDPEGTASPTTTASVNSRTPKLVNDLDLRVDDGSSASLPFVLDPNRPDQPATQGDNVRDNVEQVYIANPVPGKAYSINVSHKGHMTYNSQPFSVIVSGLRRASNCQPAARITPTGQQWLCDGQPPVTLTATASANAQIDWLLDGQVISGTHSTTLSASVSGRYQIRVKQGDCESLSAETVFQSSTVNSIDVTPIETELILPQGATLTLRAPVETDYRYQWYRNDSLLARATTYELPVAQTGRYKVRVEQQTCAGWSSERVVLSNVLTSTTNGPDPAFVLFPNPAETTLTVRFNHSTARQVSATIFDVDGRVRLRVLLPKNNLGRFEGNLPVTDLPSGAYVLHLTGDFDTQTSRFIKK</sequence>
<evidence type="ECO:0000259" key="7">
    <source>
        <dbReference type="Pfam" id="PF18962"/>
    </source>
</evidence>
<protein>
    <recommendedName>
        <fullName evidence="10">Peptidase S8</fullName>
    </recommendedName>
</protein>
<dbReference type="InterPro" id="IPR036852">
    <property type="entry name" value="Peptidase_S8/S53_dom_sf"/>
</dbReference>
<evidence type="ECO:0000256" key="5">
    <source>
        <dbReference type="PROSITE-ProRule" id="PRU01240"/>
    </source>
</evidence>
<evidence type="ECO:0000256" key="3">
    <source>
        <dbReference type="ARBA" id="ARBA00022801"/>
    </source>
</evidence>
<dbReference type="RefSeq" id="WP_077133362.1">
    <property type="nucleotide sequence ID" value="NZ_CP014263.1"/>
</dbReference>
<dbReference type="InterPro" id="IPR000209">
    <property type="entry name" value="Peptidase_S8/S53_dom"/>
</dbReference>
<feature type="domain" description="Secretion system C-terminal sorting" evidence="7">
    <location>
        <begin position="757"/>
        <end position="833"/>
    </location>
</feature>
<dbReference type="Pfam" id="PF00082">
    <property type="entry name" value="Peptidase_S8"/>
    <property type="match status" value="1"/>
</dbReference>
<dbReference type="InterPro" id="IPR026444">
    <property type="entry name" value="Secre_tail"/>
</dbReference>
<evidence type="ECO:0000313" key="8">
    <source>
        <dbReference type="EMBL" id="AQG81883.1"/>
    </source>
</evidence>
<dbReference type="GO" id="GO:0006508">
    <property type="term" value="P:proteolysis"/>
    <property type="evidence" value="ECO:0007669"/>
    <property type="project" value="UniProtKB-KW"/>
</dbReference>
<dbReference type="Gene3D" id="3.40.50.200">
    <property type="entry name" value="Peptidase S8/S53 domain"/>
    <property type="match status" value="1"/>
</dbReference>
<dbReference type="AlphaFoldDB" id="A0A1P9X2Q3"/>
<dbReference type="SUPFAM" id="SSF52743">
    <property type="entry name" value="Subtilisin-like"/>
    <property type="match status" value="1"/>
</dbReference>
<dbReference type="InterPro" id="IPR013783">
    <property type="entry name" value="Ig-like_fold"/>
</dbReference>
<feature type="active site" description="Charge relay system" evidence="5">
    <location>
        <position position="368"/>
    </location>
</feature>
<proteinExistence type="inferred from homology"/>
<name>A0A1P9X2Q3_9BACT</name>
<reference evidence="8 9" key="1">
    <citation type="submission" date="2016-01" db="EMBL/GenBank/DDBJ databases">
        <authorList>
            <person name="Oliw E.H."/>
        </authorList>
    </citation>
    <scope>NUCLEOTIDE SEQUENCE [LARGE SCALE GENOMIC DNA]</scope>
    <source>
        <strain evidence="8 9">DY10</strain>
    </source>
</reference>
<dbReference type="Pfam" id="PF18962">
    <property type="entry name" value="Por_Secre_tail"/>
    <property type="match status" value="1"/>
</dbReference>
<evidence type="ECO:0008006" key="10">
    <source>
        <dbReference type="Google" id="ProtNLM"/>
    </source>
</evidence>
<comment type="similarity">
    <text evidence="1 5">Belongs to the peptidase S8 family.</text>
</comment>
<dbReference type="InterPro" id="IPR050131">
    <property type="entry name" value="Peptidase_S8_subtilisin-like"/>
</dbReference>
<evidence type="ECO:0000256" key="4">
    <source>
        <dbReference type="ARBA" id="ARBA00022825"/>
    </source>
</evidence>
<dbReference type="InterPro" id="IPR008979">
    <property type="entry name" value="Galactose-bd-like_sf"/>
</dbReference>
<feature type="active site" description="Charge relay system" evidence="5">
    <location>
        <position position="80"/>
    </location>
</feature>
<dbReference type="Proteomes" id="UP000187941">
    <property type="component" value="Chromosome"/>
</dbReference>
<accession>A0A1P9X2Q3</accession>
<keyword evidence="4 5" id="KW-0720">Serine protease</keyword>
<dbReference type="PANTHER" id="PTHR43806:SF11">
    <property type="entry name" value="CEREVISIN-RELATED"/>
    <property type="match status" value="1"/>
</dbReference>
<feature type="domain" description="Peptidase S8/S53" evidence="6">
    <location>
        <begin position="133"/>
        <end position="429"/>
    </location>
</feature>
<dbReference type="KEGG" id="smon:AWR27_22835"/>
<evidence type="ECO:0000256" key="2">
    <source>
        <dbReference type="ARBA" id="ARBA00022670"/>
    </source>
</evidence>
<evidence type="ECO:0000259" key="6">
    <source>
        <dbReference type="Pfam" id="PF00082"/>
    </source>
</evidence>
<keyword evidence="3 5" id="KW-0378">Hydrolase</keyword>
<dbReference type="NCBIfam" id="TIGR04183">
    <property type="entry name" value="Por_Secre_tail"/>
    <property type="match status" value="1"/>
</dbReference>
<dbReference type="SUPFAM" id="SSF49785">
    <property type="entry name" value="Galactose-binding domain-like"/>
    <property type="match status" value="1"/>
</dbReference>
<dbReference type="EMBL" id="CP014263">
    <property type="protein sequence ID" value="AQG81883.1"/>
    <property type="molecule type" value="Genomic_DNA"/>
</dbReference>
<dbReference type="PANTHER" id="PTHR43806">
    <property type="entry name" value="PEPTIDASE S8"/>
    <property type="match status" value="1"/>
</dbReference>
<evidence type="ECO:0000256" key="1">
    <source>
        <dbReference type="ARBA" id="ARBA00011073"/>
    </source>
</evidence>
<keyword evidence="9" id="KW-1185">Reference proteome</keyword>
<dbReference type="PROSITE" id="PS51892">
    <property type="entry name" value="SUBTILASE"/>
    <property type="match status" value="1"/>
</dbReference>
<dbReference type="Gene3D" id="2.60.40.10">
    <property type="entry name" value="Immunoglobulins"/>
    <property type="match status" value="1"/>
</dbReference>
<feature type="active site" description="Charge relay system" evidence="5">
    <location>
        <position position="144"/>
    </location>
</feature>
<organism evidence="8 9">
    <name type="scientific">Spirosoma montaniterrae</name>
    <dbReference type="NCBI Taxonomy" id="1178516"/>
    <lineage>
        <taxon>Bacteria</taxon>
        <taxon>Pseudomonadati</taxon>
        <taxon>Bacteroidota</taxon>
        <taxon>Cytophagia</taxon>
        <taxon>Cytophagales</taxon>
        <taxon>Cytophagaceae</taxon>
        <taxon>Spirosoma</taxon>
    </lineage>
</organism>
<gene>
    <name evidence="8" type="ORF">AWR27_22835</name>
</gene>
<dbReference type="Gene3D" id="2.60.120.380">
    <property type="match status" value="1"/>
</dbReference>
<evidence type="ECO:0000313" key="9">
    <source>
        <dbReference type="Proteomes" id="UP000187941"/>
    </source>
</evidence>
<keyword evidence="2 5" id="KW-0645">Protease</keyword>
<dbReference type="OrthoDB" id="9792152at2"/>
<dbReference type="STRING" id="1178516.AWR27_22835"/>